<keyword evidence="2" id="KW-1185">Reference proteome</keyword>
<proteinExistence type="predicted"/>
<dbReference type="RefSeq" id="WP_255894060.1">
    <property type="nucleotide sequence ID" value="NZ_JAMZEG020000001.1"/>
</dbReference>
<name>A0ABT5WAK3_9GAMM</name>
<gene>
    <name evidence="1" type="ORF">M3I01_002795</name>
</gene>
<comment type="caution">
    <text evidence="1">The sequence shown here is derived from an EMBL/GenBank/DDBJ whole genome shotgun (WGS) entry which is preliminary data.</text>
</comment>
<protein>
    <submittedName>
        <fullName evidence="1">DUF3703 domain-containing protein</fullName>
    </submittedName>
</protein>
<dbReference type="InterPro" id="IPR022172">
    <property type="entry name" value="DUF3703"/>
</dbReference>
<evidence type="ECO:0000313" key="2">
    <source>
        <dbReference type="Proteomes" id="UP001139522"/>
    </source>
</evidence>
<organism evidence="1 2">
    <name type="scientific">Marinomonas maritima</name>
    <dbReference type="NCBI Taxonomy" id="2940935"/>
    <lineage>
        <taxon>Bacteria</taxon>
        <taxon>Pseudomonadati</taxon>
        <taxon>Pseudomonadota</taxon>
        <taxon>Gammaproteobacteria</taxon>
        <taxon>Oceanospirillales</taxon>
        <taxon>Oceanospirillaceae</taxon>
        <taxon>Marinomonas</taxon>
    </lineage>
</organism>
<dbReference type="EMBL" id="JAMZEG020000001">
    <property type="protein sequence ID" value="MDE8601858.1"/>
    <property type="molecule type" value="Genomic_DNA"/>
</dbReference>
<sequence>MRQKLKNAYCLEMDKAIRSYELNELDSAFHHLERAHILGQSYIIPHTKSHWWMLKVGFKKHNFREVFGQITRIIASVLFSKIWVPMGNTGGSNVNPLKPMPIPKDLKKILSK</sequence>
<accession>A0ABT5WAK3</accession>
<evidence type="ECO:0000313" key="1">
    <source>
        <dbReference type="EMBL" id="MDE8601858.1"/>
    </source>
</evidence>
<reference evidence="1" key="1">
    <citation type="submission" date="2023-01" db="EMBL/GenBank/DDBJ databases">
        <title>Psychroserpens sp. MSW6 and Marinomonas sp. RSW2, isolated from seawater.</title>
        <authorList>
            <person name="Kristyanto S."/>
            <person name="Jung J."/>
            <person name="Kim J.M."/>
            <person name="Jeon C.O."/>
        </authorList>
    </citation>
    <scope>NUCLEOTIDE SEQUENCE</scope>
    <source>
        <strain evidence="1">RSW2</strain>
    </source>
</reference>
<dbReference type="Proteomes" id="UP001139522">
    <property type="component" value="Unassembled WGS sequence"/>
</dbReference>
<dbReference type="Pfam" id="PF12487">
    <property type="entry name" value="DUF3703"/>
    <property type="match status" value="1"/>
</dbReference>